<evidence type="ECO:0000256" key="2">
    <source>
        <dbReference type="ARBA" id="ARBA00022448"/>
    </source>
</evidence>
<evidence type="ECO:0000256" key="9">
    <source>
        <dbReference type="ARBA" id="ARBA00049985"/>
    </source>
</evidence>
<dbReference type="SUPFAM" id="SSF52540">
    <property type="entry name" value="P-loop containing nucleoside triphosphate hydrolases"/>
    <property type="match status" value="1"/>
</dbReference>
<name>A0ABW2G2M4_9ACTN</name>
<evidence type="ECO:0000313" key="13">
    <source>
        <dbReference type="Proteomes" id="UP001596435"/>
    </source>
</evidence>
<keyword evidence="8" id="KW-0046">Antibiotic resistance</keyword>
<dbReference type="InterPro" id="IPR003593">
    <property type="entry name" value="AAA+_ATPase"/>
</dbReference>
<feature type="region of interest" description="Disordered" evidence="10">
    <location>
        <begin position="314"/>
        <end position="369"/>
    </location>
</feature>
<dbReference type="PANTHER" id="PTHR42711:SF19">
    <property type="entry name" value="DOXORUBICIN RESISTANCE ATP-BINDING PROTEIN DRRA"/>
    <property type="match status" value="1"/>
</dbReference>
<evidence type="ECO:0000259" key="11">
    <source>
        <dbReference type="PROSITE" id="PS50893"/>
    </source>
</evidence>
<keyword evidence="13" id="KW-1185">Reference proteome</keyword>
<keyword evidence="7" id="KW-0472">Membrane</keyword>
<keyword evidence="6" id="KW-1278">Translocase</keyword>
<dbReference type="PROSITE" id="PS50893">
    <property type="entry name" value="ABC_TRANSPORTER_2"/>
    <property type="match status" value="1"/>
</dbReference>
<evidence type="ECO:0000256" key="4">
    <source>
        <dbReference type="ARBA" id="ARBA00022741"/>
    </source>
</evidence>
<keyword evidence="3" id="KW-1003">Cell membrane</keyword>
<comment type="caution">
    <text evidence="12">The sequence shown here is derived from an EMBL/GenBank/DDBJ whole genome shotgun (WGS) entry which is preliminary data.</text>
</comment>
<reference evidence="13" key="1">
    <citation type="journal article" date="2019" name="Int. J. Syst. Evol. Microbiol.">
        <title>The Global Catalogue of Microorganisms (GCM) 10K type strain sequencing project: providing services to taxonomists for standard genome sequencing and annotation.</title>
        <authorList>
            <consortium name="The Broad Institute Genomics Platform"/>
            <consortium name="The Broad Institute Genome Sequencing Center for Infectious Disease"/>
            <person name="Wu L."/>
            <person name="Ma J."/>
        </authorList>
    </citation>
    <scope>NUCLEOTIDE SEQUENCE [LARGE SCALE GENOMIC DNA]</scope>
    <source>
        <strain evidence="13">CGMCC 1.12859</strain>
    </source>
</reference>
<evidence type="ECO:0000256" key="7">
    <source>
        <dbReference type="ARBA" id="ARBA00023136"/>
    </source>
</evidence>
<dbReference type="Pfam" id="PF00005">
    <property type="entry name" value="ABC_tran"/>
    <property type="match status" value="1"/>
</dbReference>
<dbReference type="InterPro" id="IPR050763">
    <property type="entry name" value="ABC_transporter_ATP-binding"/>
</dbReference>
<dbReference type="SMART" id="SM00382">
    <property type="entry name" value="AAA"/>
    <property type="match status" value="1"/>
</dbReference>
<protein>
    <submittedName>
        <fullName evidence="12">ATP-binding cassette domain-containing protein</fullName>
    </submittedName>
</protein>
<dbReference type="PROSITE" id="PS00211">
    <property type="entry name" value="ABC_TRANSPORTER_1"/>
    <property type="match status" value="1"/>
</dbReference>
<proteinExistence type="inferred from homology"/>
<keyword evidence="5 12" id="KW-0067">ATP-binding</keyword>
<dbReference type="GO" id="GO:0005524">
    <property type="term" value="F:ATP binding"/>
    <property type="evidence" value="ECO:0007669"/>
    <property type="project" value="UniProtKB-KW"/>
</dbReference>
<evidence type="ECO:0000256" key="3">
    <source>
        <dbReference type="ARBA" id="ARBA00022475"/>
    </source>
</evidence>
<evidence type="ECO:0000256" key="6">
    <source>
        <dbReference type="ARBA" id="ARBA00022967"/>
    </source>
</evidence>
<comment type="subcellular location">
    <subcellularLocation>
        <location evidence="1">Cell membrane</location>
        <topology evidence="1">Peripheral membrane protein</topology>
        <orientation evidence="1">Cytoplasmic side</orientation>
    </subcellularLocation>
</comment>
<dbReference type="InterPro" id="IPR005894">
    <property type="entry name" value="DrrA"/>
</dbReference>
<dbReference type="InterPro" id="IPR027417">
    <property type="entry name" value="P-loop_NTPase"/>
</dbReference>
<feature type="domain" description="ABC transporter" evidence="11">
    <location>
        <begin position="6"/>
        <end position="236"/>
    </location>
</feature>
<dbReference type="Proteomes" id="UP001596435">
    <property type="component" value="Unassembled WGS sequence"/>
</dbReference>
<evidence type="ECO:0000256" key="1">
    <source>
        <dbReference type="ARBA" id="ARBA00004413"/>
    </source>
</evidence>
<dbReference type="RefSeq" id="WP_345709194.1">
    <property type="nucleotide sequence ID" value="NZ_BAABKV010000001.1"/>
</dbReference>
<dbReference type="PANTHER" id="PTHR42711">
    <property type="entry name" value="ABC TRANSPORTER ATP-BINDING PROTEIN"/>
    <property type="match status" value="1"/>
</dbReference>
<dbReference type="InterPro" id="IPR003439">
    <property type="entry name" value="ABC_transporter-like_ATP-bd"/>
</dbReference>
<dbReference type="InterPro" id="IPR017871">
    <property type="entry name" value="ABC_transporter-like_CS"/>
</dbReference>
<comment type="similarity">
    <text evidence="9">Belongs to the ABC transporter superfamily. Drug exporter-1 (DrugE1) (TC 3.A.1.105) family.</text>
</comment>
<evidence type="ECO:0000256" key="8">
    <source>
        <dbReference type="ARBA" id="ARBA00023251"/>
    </source>
</evidence>
<evidence type="ECO:0000256" key="5">
    <source>
        <dbReference type="ARBA" id="ARBA00022840"/>
    </source>
</evidence>
<keyword evidence="4" id="KW-0547">Nucleotide-binding</keyword>
<evidence type="ECO:0000256" key="10">
    <source>
        <dbReference type="SAM" id="MobiDB-lite"/>
    </source>
</evidence>
<evidence type="ECO:0000313" key="12">
    <source>
        <dbReference type="EMBL" id="MFC7182682.1"/>
    </source>
</evidence>
<dbReference type="EMBL" id="JBHTAJ010000051">
    <property type="protein sequence ID" value="MFC7182682.1"/>
    <property type="molecule type" value="Genomic_DNA"/>
</dbReference>
<feature type="compositionally biased region" description="Low complexity" evidence="10">
    <location>
        <begin position="314"/>
        <end position="337"/>
    </location>
</feature>
<dbReference type="NCBIfam" id="TIGR01188">
    <property type="entry name" value="drrA"/>
    <property type="match status" value="1"/>
</dbReference>
<sequence>MEQPAISVVGLSKRFGPVVALDRVDFEVPPGSVFGLLGPNGAGKSTTIRILTTILRPSGGHAEVLGRDVVREPQAVRRLIGLAGQYAAVDQNLTGRENLRLIGKLTHLHRPRIRPRAGELLDRFDLAGAADRPVRTYSGGMRRRLDVAAALVPDPPVLFLDEPTTGLDPQSRNALWELIRELVRDGTTVLLTTQYLEEADRLAERVAVVDEGRIIVDDTPAALKARLGNTVVELDMAAEARAVQAASVLTGRFPEVPEREGTRLRMASRDGSALLLDVLHVLDANGLVPRSVAVRESSLDDVFLALTGHRTAAAPATGAAPTSGAGPTSAAGPQDTSGGTGPGASPGSAPGTSADSARQTARSAPEDTP</sequence>
<dbReference type="Gene3D" id="3.40.50.300">
    <property type="entry name" value="P-loop containing nucleotide triphosphate hydrolases"/>
    <property type="match status" value="1"/>
</dbReference>
<accession>A0ABW2G2M4</accession>
<gene>
    <name evidence="12" type="ORF">ACFQMG_24330</name>
</gene>
<keyword evidence="2" id="KW-0813">Transport</keyword>
<feature type="compositionally biased region" description="Low complexity" evidence="10">
    <location>
        <begin position="345"/>
        <end position="354"/>
    </location>
</feature>
<organism evidence="12 13">
    <name type="scientific">Kitasatospora paranensis</name>
    <dbReference type="NCBI Taxonomy" id="258053"/>
    <lineage>
        <taxon>Bacteria</taxon>
        <taxon>Bacillati</taxon>
        <taxon>Actinomycetota</taxon>
        <taxon>Actinomycetes</taxon>
        <taxon>Kitasatosporales</taxon>
        <taxon>Streptomycetaceae</taxon>
        <taxon>Kitasatospora</taxon>
    </lineage>
</organism>